<keyword evidence="3" id="KW-1185">Reference proteome</keyword>
<feature type="compositionally biased region" description="Basic residues" evidence="1">
    <location>
        <begin position="61"/>
        <end position="70"/>
    </location>
</feature>
<sequence length="118" mass="13704">MVMSPIDHLEALAILEGMKLAQTMMSCTSVIVESDAQHGEIWKYRCHLFRIRRWACAWNPTRRRSKRRRKFIDASTTKSPKKKADNDEDKSSEQATSSMFDPTITVMEAVRSIEIEKR</sequence>
<proteinExistence type="predicted"/>
<dbReference type="Proteomes" id="UP000634136">
    <property type="component" value="Unassembled WGS sequence"/>
</dbReference>
<protein>
    <submittedName>
        <fullName evidence="2">Uncharacterized protein</fullName>
    </submittedName>
</protein>
<dbReference type="EMBL" id="JAAIUW010000005">
    <property type="protein sequence ID" value="KAF7833277.1"/>
    <property type="molecule type" value="Genomic_DNA"/>
</dbReference>
<feature type="compositionally biased region" description="Basic and acidic residues" evidence="1">
    <location>
        <begin position="82"/>
        <end position="92"/>
    </location>
</feature>
<organism evidence="2 3">
    <name type="scientific">Senna tora</name>
    <dbReference type="NCBI Taxonomy" id="362788"/>
    <lineage>
        <taxon>Eukaryota</taxon>
        <taxon>Viridiplantae</taxon>
        <taxon>Streptophyta</taxon>
        <taxon>Embryophyta</taxon>
        <taxon>Tracheophyta</taxon>
        <taxon>Spermatophyta</taxon>
        <taxon>Magnoliopsida</taxon>
        <taxon>eudicotyledons</taxon>
        <taxon>Gunneridae</taxon>
        <taxon>Pentapetalae</taxon>
        <taxon>rosids</taxon>
        <taxon>fabids</taxon>
        <taxon>Fabales</taxon>
        <taxon>Fabaceae</taxon>
        <taxon>Caesalpinioideae</taxon>
        <taxon>Cassia clade</taxon>
        <taxon>Senna</taxon>
    </lineage>
</organism>
<evidence type="ECO:0000256" key="1">
    <source>
        <dbReference type="SAM" id="MobiDB-lite"/>
    </source>
</evidence>
<comment type="caution">
    <text evidence="2">The sequence shown here is derived from an EMBL/GenBank/DDBJ whole genome shotgun (WGS) entry which is preliminary data.</text>
</comment>
<evidence type="ECO:0000313" key="2">
    <source>
        <dbReference type="EMBL" id="KAF7833277.1"/>
    </source>
</evidence>
<evidence type="ECO:0000313" key="3">
    <source>
        <dbReference type="Proteomes" id="UP000634136"/>
    </source>
</evidence>
<name>A0A834WW01_9FABA</name>
<reference evidence="2" key="1">
    <citation type="submission" date="2020-09" db="EMBL/GenBank/DDBJ databases">
        <title>Genome-Enabled Discovery of Anthraquinone Biosynthesis in Senna tora.</title>
        <authorList>
            <person name="Kang S.-H."/>
            <person name="Pandey R.P."/>
            <person name="Lee C.-M."/>
            <person name="Sim J.-S."/>
            <person name="Jeong J.-T."/>
            <person name="Choi B.-S."/>
            <person name="Jung M."/>
            <person name="Ginzburg D."/>
            <person name="Zhao K."/>
            <person name="Won S.Y."/>
            <person name="Oh T.-J."/>
            <person name="Yu Y."/>
            <person name="Kim N.-H."/>
            <person name="Lee O.R."/>
            <person name="Lee T.-H."/>
            <person name="Bashyal P."/>
            <person name="Kim T.-S."/>
            <person name="Lee W.-H."/>
            <person name="Kawkins C."/>
            <person name="Kim C.-K."/>
            <person name="Kim J.S."/>
            <person name="Ahn B.O."/>
            <person name="Rhee S.Y."/>
            <person name="Sohng J.K."/>
        </authorList>
    </citation>
    <scope>NUCLEOTIDE SEQUENCE</scope>
    <source>
        <tissue evidence="2">Leaf</tissue>
    </source>
</reference>
<dbReference type="AlphaFoldDB" id="A0A834WW01"/>
<accession>A0A834WW01</accession>
<feature type="region of interest" description="Disordered" evidence="1">
    <location>
        <begin position="61"/>
        <end position="103"/>
    </location>
</feature>
<gene>
    <name evidence="2" type="ORF">G2W53_015610</name>
</gene>